<dbReference type="EMBL" id="AUWU02000006">
    <property type="protein sequence ID" value="KAH0571906.1"/>
    <property type="molecule type" value="Genomic_DNA"/>
</dbReference>
<dbReference type="Proteomes" id="UP000018208">
    <property type="component" value="Unassembled WGS sequence"/>
</dbReference>
<reference evidence="2" key="1">
    <citation type="journal article" date="2014" name="PLoS Genet.">
        <title>The Genome of Spironucleus salmonicida Highlights a Fish Pathogen Adapted to Fluctuating Environments.</title>
        <authorList>
            <person name="Xu F."/>
            <person name="Jerlstrom-Hultqvist J."/>
            <person name="Einarsson E."/>
            <person name="Astvaldsson A."/>
            <person name="Svard S.G."/>
            <person name="Andersson J.O."/>
        </authorList>
    </citation>
    <scope>NUCLEOTIDE SEQUENCE</scope>
    <source>
        <strain evidence="2">ATCC 50377</strain>
    </source>
</reference>
<keyword evidence="3" id="KW-1185">Reference proteome</keyword>
<dbReference type="RefSeq" id="XP_067762679.1">
    <property type="nucleotide sequence ID" value="XM_067909923.1"/>
</dbReference>
<evidence type="ECO:0000313" key="3">
    <source>
        <dbReference type="Proteomes" id="UP000018208"/>
    </source>
</evidence>
<name>A0A9P8RWX2_9EUKA</name>
<gene>
    <name evidence="1" type="ORF">SS50377_26106</name>
    <name evidence="2" type="ORF">SS50377_26112</name>
</gene>
<reference evidence="2" key="2">
    <citation type="submission" date="2020-12" db="EMBL/GenBank/DDBJ databases">
        <title>New Spironucleus salmonicida genome in near-complete chromosomes.</title>
        <authorList>
            <person name="Xu F."/>
            <person name="Kurt Z."/>
            <person name="Jimenez-Gonzalez A."/>
            <person name="Astvaldsson A."/>
            <person name="Andersson J.O."/>
            <person name="Svard S.G."/>
        </authorList>
    </citation>
    <scope>NUCLEOTIDE SEQUENCE</scope>
    <source>
        <strain evidence="2">ATCC 50377</strain>
    </source>
</reference>
<organism evidence="2 3">
    <name type="scientific">Spironucleus salmonicida</name>
    <dbReference type="NCBI Taxonomy" id="348837"/>
    <lineage>
        <taxon>Eukaryota</taxon>
        <taxon>Metamonada</taxon>
        <taxon>Diplomonadida</taxon>
        <taxon>Hexamitidae</taxon>
        <taxon>Hexamitinae</taxon>
        <taxon>Spironucleus</taxon>
    </lineage>
</organism>
<comment type="caution">
    <text evidence="2">The sequence shown here is derived from an EMBL/GenBank/DDBJ whole genome shotgun (WGS) entry which is preliminary data.</text>
</comment>
<proteinExistence type="predicted"/>
<sequence length="137" mass="15080">MRPRNTLRKFHRLVPPDTTLPIFLRPVDDTSIAAAFHRRQSSYQDAYPPGLVGGGVQFPAIPPRKALPSSLTGSDVPAVSLDRASYPTSTQHATVDTQVELELPQPHPQAPDRAMAFSRHYVRRSAGQVCGGGQRWQ</sequence>
<dbReference type="EMBL" id="AUWU02000006">
    <property type="protein sequence ID" value="KAH0571912.1"/>
    <property type="molecule type" value="Genomic_DNA"/>
</dbReference>
<evidence type="ECO:0000313" key="2">
    <source>
        <dbReference type="EMBL" id="KAH0571912.1"/>
    </source>
</evidence>
<evidence type="ECO:0000313" key="1">
    <source>
        <dbReference type="EMBL" id="KAH0571906.1"/>
    </source>
</evidence>
<protein>
    <submittedName>
        <fullName evidence="2">Uncharacterized protein</fullName>
    </submittedName>
</protein>
<accession>A0A9P8RWX2</accession>
<dbReference type="GeneID" id="94300129"/>
<dbReference type="AlphaFoldDB" id="A0A9P8RWX2"/>
<dbReference type="KEGG" id="ssao:94300129"/>